<dbReference type="PANTHER" id="PTHR34068">
    <property type="entry name" value="UPF0145 PROTEIN YBJQ"/>
    <property type="match status" value="1"/>
</dbReference>
<sequence>MILTTTNTIEGHQIIDYLGLVTGVGVNSKKVSFTFSMDKFYNSLEQSINEVKEDAFQKLQQNAINLKANAVVGIHLDIETFPNTTAIIVSVTGTAVSVA</sequence>
<dbReference type="RefSeq" id="WP_129759808.1">
    <property type="nucleotide sequence ID" value="NZ_BAAAGF010000001.1"/>
</dbReference>
<proteinExistence type="inferred from homology"/>
<organism evidence="2 3">
    <name type="scientific">Gaetbulibacter jejuensis</name>
    <dbReference type="NCBI Taxonomy" id="584607"/>
    <lineage>
        <taxon>Bacteria</taxon>
        <taxon>Pseudomonadati</taxon>
        <taxon>Bacteroidota</taxon>
        <taxon>Flavobacteriia</taxon>
        <taxon>Flavobacteriales</taxon>
        <taxon>Flavobacteriaceae</taxon>
        <taxon>Gaetbulibacter</taxon>
    </lineage>
</organism>
<evidence type="ECO:0000313" key="3">
    <source>
        <dbReference type="Proteomes" id="UP001500736"/>
    </source>
</evidence>
<dbReference type="Pfam" id="PF01906">
    <property type="entry name" value="YbjQ_1"/>
    <property type="match status" value="1"/>
</dbReference>
<dbReference type="Gene3D" id="3.30.110.70">
    <property type="entry name" value="Hypothetical protein apc22750. Chain B"/>
    <property type="match status" value="1"/>
</dbReference>
<evidence type="ECO:0000313" key="2">
    <source>
        <dbReference type="EMBL" id="GAA0737050.1"/>
    </source>
</evidence>
<dbReference type="PANTHER" id="PTHR34068:SF1">
    <property type="entry name" value="UPF0145 PROTEIN YBJQ"/>
    <property type="match status" value="1"/>
</dbReference>
<gene>
    <name evidence="2" type="ORF">GCM10009431_03480</name>
</gene>
<protein>
    <submittedName>
        <fullName evidence="2">Heavy metal-binding domain-containing protein</fullName>
    </submittedName>
</protein>
<dbReference type="Proteomes" id="UP001500736">
    <property type="component" value="Unassembled WGS sequence"/>
</dbReference>
<dbReference type="EMBL" id="BAAAGF010000001">
    <property type="protein sequence ID" value="GAA0737050.1"/>
    <property type="molecule type" value="Genomic_DNA"/>
</dbReference>
<accession>A0ABP3UNU1</accession>
<comment type="caution">
    <text evidence="2">The sequence shown here is derived from an EMBL/GenBank/DDBJ whole genome shotgun (WGS) entry which is preliminary data.</text>
</comment>
<dbReference type="InterPro" id="IPR002765">
    <property type="entry name" value="UPF0145_YbjQ-like"/>
</dbReference>
<dbReference type="InterPro" id="IPR035439">
    <property type="entry name" value="UPF0145_dom_sf"/>
</dbReference>
<comment type="similarity">
    <text evidence="1">Belongs to the UPF0145 family.</text>
</comment>
<dbReference type="SUPFAM" id="SSF117782">
    <property type="entry name" value="YbjQ-like"/>
    <property type="match status" value="1"/>
</dbReference>
<name>A0ABP3UNU1_9FLAO</name>
<keyword evidence="3" id="KW-1185">Reference proteome</keyword>
<evidence type="ECO:0000256" key="1">
    <source>
        <dbReference type="ARBA" id="ARBA00010751"/>
    </source>
</evidence>
<reference evidence="3" key="1">
    <citation type="journal article" date="2019" name="Int. J. Syst. Evol. Microbiol.">
        <title>The Global Catalogue of Microorganisms (GCM) 10K type strain sequencing project: providing services to taxonomists for standard genome sequencing and annotation.</title>
        <authorList>
            <consortium name="The Broad Institute Genomics Platform"/>
            <consortium name="The Broad Institute Genome Sequencing Center for Infectious Disease"/>
            <person name="Wu L."/>
            <person name="Ma J."/>
        </authorList>
    </citation>
    <scope>NUCLEOTIDE SEQUENCE [LARGE SCALE GENOMIC DNA]</scope>
    <source>
        <strain evidence="3">JCM 15976</strain>
    </source>
</reference>